<dbReference type="Gene3D" id="3.30.413.10">
    <property type="entry name" value="Sulfite Reductase Hemoprotein, domain 1"/>
    <property type="match status" value="1"/>
</dbReference>
<dbReference type="InterPro" id="IPR045854">
    <property type="entry name" value="NO2/SO3_Rdtase_4Fe4S_sf"/>
</dbReference>
<dbReference type="GO" id="GO:0046872">
    <property type="term" value="F:metal ion binding"/>
    <property type="evidence" value="ECO:0007669"/>
    <property type="project" value="UniProtKB-KW"/>
</dbReference>
<dbReference type="GO" id="GO:0051539">
    <property type="term" value="F:4 iron, 4 sulfur cluster binding"/>
    <property type="evidence" value="ECO:0007669"/>
    <property type="project" value="UniProtKB-KW"/>
</dbReference>
<keyword evidence="9" id="KW-1185">Reference proteome</keyword>
<dbReference type="SUPFAM" id="SSF56014">
    <property type="entry name" value="Nitrite and sulphite reductase 4Fe-4S domain-like"/>
    <property type="match status" value="1"/>
</dbReference>
<evidence type="ECO:0000256" key="2">
    <source>
        <dbReference type="ARBA" id="ARBA00022617"/>
    </source>
</evidence>
<dbReference type="Pfam" id="PF01077">
    <property type="entry name" value="NIR_SIR"/>
    <property type="match status" value="1"/>
</dbReference>
<dbReference type="InterPro" id="IPR006066">
    <property type="entry name" value="NO2/SO3_Rdtase_FeS/sirohaem_BS"/>
</dbReference>
<organism evidence="8 9">
    <name type="scientific">Metabacillus indicus</name>
    <name type="common">Bacillus indicus</name>
    <dbReference type="NCBI Taxonomy" id="246786"/>
    <lineage>
        <taxon>Bacteria</taxon>
        <taxon>Bacillati</taxon>
        <taxon>Bacillota</taxon>
        <taxon>Bacilli</taxon>
        <taxon>Bacillales</taxon>
        <taxon>Bacillaceae</taxon>
        <taxon>Metabacillus</taxon>
    </lineage>
</organism>
<dbReference type="GO" id="GO:0016491">
    <property type="term" value="F:oxidoreductase activity"/>
    <property type="evidence" value="ECO:0007669"/>
    <property type="project" value="UniProtKB-KW"/>
</dbReference>
<dbReference type="GO" id="GO:0020037">
    <property type="term" value="F:heme binding"/>
    <property type="evidence" value="ECO:0007669"/>
    <property type="project" value="InterPro"/>
</dbReference>
<proteinExistence type="predicted"/>
<dbReference type="InterPro" id="IPR006067">
    <property type="entry name" value="NO2/SO3_Rdtase_4Fe4S_dom"/>
</dbReference>
<protein>
    <submittedName>
        <fullName evidence="8">Nitrite reductase</fullName>
    </submittedName>
</protein>
<dbReference type="PANTHER" id="PTHR32439">
    <property type="entry name" value="FERREDOXIN--NITRITE REDUCTASE, CHLOROPLASTIC"/>
    <property type="match status" value="1"/>
</dbReference>
<evidence type="ECO:0000259" key="7">
    <source>
        <dbReference type="Pfam" id="PF01077"/>
    </source>
</evidence>
<evidence type="ECO:0000313" key="8">
    <source>
        <dbReference type="EMBL" id="KEZ47972.1"/>
    </source>
</evidence>
<dbReference type="STRING" id="246786.GS18_0218530"/>
<keyword evidence="6" id="KW-0411">Iron-sulfur</keyword>
<dbReference type="PANTHER" id="PTHR32439:SF9">
    <property type="entry name" value="BLR3264 PROTEIN"/>
    <property type="match status" value="1"/>
</dbReference>
<sequence length="207" mass="22825">MEEKTVKLAVNGGIGFGAKLTAKQLLALAAYMEEDKELELTTFQQLYLDIPESKLEEAKTAFQLCGLQWYPVGSFVKSLRTCNFCKGAEEEGMPTAIELNERIQGKPVPFPLKAAYTGCPNACGEPLVNDIGVIKMKDSYDLYIGGRAKGMNAQTGTLLFEGLTPAQLYSAVEKIIDIYAANGKKREYFAKFLKRYGVEKLRGEVSV</sequence>
<evidence type="ECO:0000256" key="6">
    <source>
        <dbReference type="ARBA" id="ARBA00023014"/>
    </source>
</evidence>
<dbReference type="AlphaFoldDB" id="A0A084GKW0"/>
<keyword evidence="5" id="KW-0408">Iron</keyword>
<feature type="domain" description="Nitrite/sulphite reductase 4Fe-4S" evidence="7">
    <location>
        <begin position="93"/>
        <end position="205"/>
    </location>
</feature>
<name>A0A084GKW0_METID</name>
<evidence type="ECO:0000256" key="1">
    <source>
        <dbReference type="ARBA" id="ARBA00022485"/>
    </source>
</evidence>
<keyword evidence="2" id="KW-0349">Heme</keyword>
<keyword evidence="3" id="KW-0479">Metal-binding</keyword>
<accession>A0A084GKW0</accession>
<keyword evidence="4" id="KW-0560">Oxidoreductase</keyword>
<reference evidence="8 9" key="1">
    <citation type="journal article" date="2005" name="Int. J. Syst. Evol. Microbiol.">
        <title>Bacillus cibi sp. nov., isolated from jeotgal, a traditional Korean fermented seafood.</title>
        <authorList>
            <person name="Yoon J.H."/>
            <person name="Lee C.H."/>
            <person name="Oh T.K."/>
        </authorList>
    </citation>
    <scope>NUCLEOTIDE SEQUENCE [LARGE SCALE GENOMIC DNA]</scope>
    <source>
        <strain evidence="8 9">DSM 16189</strain>
    </source>
</reference>
<dbReference type="EMBL" id="JNVC02000015">
    <property type="protein sequence ID" value="KEZ47972.1"/>
    <property type="molecule type" value="Genomic_DNA"/>
</dbReference>
<gene>
    <name evidence="8" type="ORF">GS18_0218530</name>
</gene>
<keyword evidence="1" id="KW-0004">4Fe-4S</keyword>
<evidence type="ECO:0000256" key="3">
    <source>
        <dbReference type="ARBA" id="ARBA00022723"/>
    </source>
</evidence>
<comment type="caution">
    <text evidence="8">The sequence shown here is derived from an EMBL/GenBank/DDBJ whole genome shotgun (WGS) entry which is preliminary data.</text>
</comment>
<dbReference type="Proteomes" id="UP000028549">
    <property type="component" value="Unassembled WGS sequence"/>
</dbReference>
<evidence type="ECO:0000256" key="5">
    <source>
        <dbReference type="ARBA" id="ARBA00023004"/>
    </source>
</evidence>
<dbReference type="PROSITE" id="PS00365">
    <property type="entry name" value="NIR_SIR"/>
    <property type="match status" value="1"/>
</dbReference>
<dbReference type="InterPro" id="IPR051329">
    <property type="entry name" value="NIR_SIR_4Fe-4S"/>
</dbReference>
<evidence type="ECO:0000313" key="9">
    <source>
        <dbReference type="Proteomes" id="UP000028549"/>
    </source>
</evidence>
<evidence type="ECO:0000256" key="4">
    <source>
        <dbReference type="ARBA" id="ARBA00023002"/>
    </source>
</evidence>